<dbReference type="EMBL" id="PEYW01000023">
    <property type="protein sequence ID" value="PIS20864.1"/>
    <property type="molecule type" value="Genomic_DNA"/>
</dbReference>
<proteinExistence type="predicted"/>
<protein>
    <submittedName>
        <fullName evidence="2">Uncharacterized protein</fullName>
    </submittedName>
</protein>
<name>A0A2H0X7H0_UNCKA</name>
<evidence type="ECO:0000256" key="1">
    <source>
        <dbReference type="SAM" id="MobiDB-lite"/>
    </source>
</evidence>
<dbReference type="Proteomes" id="UP000231414">
    <property type="component" value="Unassembled WGS sequence"/>
</dbReference>
<evidence type="ECO:0000313" key="2">
    <source>
        <dbReference type="EMBL" id="PIS20864.1"/>
    </source>
</evidence>
<dbReference type="AlphaFoldDB" id="A0A2H0X7H0"/>
<feature type="region of interest" description="Disordered" evidence="1">
    <location>
        <begin position="1"/>
        <end position="20"/>
    </location>
</feature>
<reference evidence="3" key="1">
    <citation type="submission" date="2017-09" db="EMBL/GenBank/DDBJ databases">
        <title>Depth-based differentiation of microbial function through sediment-hosted aquifers and enrichment of novel symbionts in the deep terrestrial subsurface.</title>
        <authorList>
            <person name="Probst A.J."/>
            <person name="Ladd B."/>
            <person name="Jarett J.K."/>
            <person name="Geller-Mcgrath D.E."/>
            <person name="Sieber C.M.K."/>
            <person name="Emerson J.B."/>
            <person name="Anantharaman K."/>
            <person name="Thomas B.C."/>
            <person name="Malmstrom R."/>
            <person name="Stieglmeier M."/>
            <person name="Klingl A."/>
            <person name="Woyke T."/>
            <person name="Ryan C.M."/>
            <person name="Banfield J.F."/>
        </authorList>
    </citation>
    <scope>NUCLEOTIDE SEQUENCE [LARGE SCALE GENOMIC DNA]</scope>
</reference>
<comment type="caution">
    <text evidence="2">The sequence shown here is derived from an EMBL/GenBank/DDBJ whole genome shotgun (WGS) entry which is preliminary data.</text>
</comment>
<sequence>MPTIQTKIPSEEDSSPTFGEFRMTTVPPSRLWRDEGSHLKEILPPRFARVQNDVEIIKGDHQDPAFAKAGSWNRWRVQNDDYPSVILPAHLWWEKR</sequence>
<organism evidence="2 3">
    <name type="scientific">candidate division WWE3 bacterium CG08_land_8_20_14_0_20_43_13</name>
    <dbReference type="NCBI Taxonomy" id="1975087"/>
    <lineage>
        <taxon>Bacteria</taxon>
        <taxon>Katanobacteria</taxon>
    </lineage>
</organism>
<accession>A0A2H0X7H0</accession>
<gene>
    <name evidence="2" type="ORF">COT52_01525</name>
</gene>
<evidence type="ECO:0000313" key="3">
    <source>
        <dbReference type="Proteomes" id="UP000231414"/>
    </source>
</evidence>